<organism evidence="2">
    <name type="scientific">hydrothermal vent metagenome</name>
    <dbReference type="NCBI Taxonomy" id="652676"/>
    <lineage>
        <taxon>unclassified sequences</taxon>
        <taxon>metagenomes</taxon>
        <taxon>ecological metagenomes</taxon>
    </lineage>
</organism>
<accession>A0A160TEM6</accession>
<dbReference type="InterPro" id="IPR011846">
    <property type="entry name" value="Cyd_oper_YbgE"/>
</dbReference>
<dbReference type="AlphaFoldDB" id="A0A160TEM6"/>
<protein>
    <submittedName>
        <fullName evidence="2">Protein ybgE</fullName>
    </submittedName>
</protein>
<evidence type="ECO:0000313" key="2">
    <source>
        <dbReference type="EMBL" id="CUS42531.1"/>
    </source>
</evidence>
<evidence type="ECO:0000256" key="1">
    <source>
        <dbReference type="SAM" id="Phobius"/>
    </source>
</evidence>
<keyword evidence="1" id="KW-0812">Transmembrane</keyword>
<keyword evidence="1" id="KW-1133">Transmembrane helix</keyword>
<feature type="transmembrane region" description="Helical" evidence="1">
    <location>
        <begin position="94"/>
        <end position="113"/>
    </location>
</feature>
<reference evidence="2" key="1">
    <citation type="submission" date="2015-10" db="EMBL/GenBank/DDBJ databases">
        <authorList>
            <person name="Gilbert D.G."/>
        </authorList>
    </citation>
    <scope>NUCLEOTIDE SEQUENCE</scope>
</reference>
<dbReference type="Pfam" id="PF09600">
    <property type="entry name" value="Cyd_oper_YbgE"/>
    <property type="match status" value="1"/>
</dbReference>
<gene>
    <name evidence="2" type="ORF">MGWOODY_Tha1854</name>
</gene>
<proteinExistence type="predicted"/>
<dbReference type="EMBL" id="CZQC01000067">
    <property type="protein sequence ID" value="CUS42531.1"/>
    <property type="molecule type" value="Genomic_DNA"/>
</dbReference>
<keyword evidence="1" id="KW-0472">Membrane</keyword>
<name>A0A160TEM6_9ZZZZ</name>
<sequence length="118" mass="12987">MSQSEKIEAAVSADGDQKAPINYRAYGPLYNVWARALSLLTALGLSGALLVMPHLVAVDTMSLKHGPLSLAMWGISAGFVHGIGYIPEMRIWRFTLGPVIAWPIMMWTAYSWFSGYLN</sequence>
<feature type="transmembrane region" description="Helical" evidence="1">
    <location>
        <begin position="32"/>
        <end position="56"/>
    </location>
</feature>
<feature type="transmembrane region" description="Helical" evidence="1">
    <location>
        <begin position="68"/>
        <end position="87"/>
    </location>
</feature>